<proteinExistence type="predicted"/>
<evidence type="ECO:0000313" key="4">
    <source>
        <dbReference type="Proteomes" id="UP001160334"/>
    </source>
</evidence>
<protein>
    <submittedName>
        <fullName evidence="3">Excisionase family DNA binding protein</fullName>
    </submittedName>
</protein>
<keyword evidence="4" id="KW-1185">Reference proteome</keyword>
<feature type="region of interest" description="Disordered" evidence="1">
    <location>
        <begin position="78"/>
        <end position="100"/>
    </location>
</feature>
<evidence type="ECO:0000313" key="3">
    <source>
        <dbReference type="EMBL" id="MDH6283202.1"/>
    </source>
</evidence>
<dbReference type="Pfam" id="PF12728">
    <property type="entry name" value="HTH_17"/>
    <property type="match status" value="1"/>
</dbReference>
<dbReference type="Proteomes" id="UP001160334">
    <property type="component" value="Unassembled WGS sequence"/>
</dbReference>
<feature type="compositionally biased region" description="Basic and acidic residues" evidence="1">
    <location>
        <begin position="83"/>
        <end position="100"/>
    </location>
</feature>
<evidence type="ECO:0000256" key="1">
    <source>
        <dbReference type="SAM" id="MobiDB-lite"/>
    </source>
</evidence>
<dbReference type="NCBIfam" id="TIGR01764">
    <property type="entry name" value="excise"/>
    <property type="match status" value="1"/>
</dbReference>
<name>A0ABT6MFW2_9NOCA</name>
<dbReference type="InterPro" id="IPR010093">
    <property type="entry name" value="SinI_DNA-bd"/>
</dbReference>
<dbReference type="InterPro" id="IPR041657">
    <property type="entry name" value="HTH_17"/>
</dbReference>
<accession>A0ABT6MFW2</accession>
<dbReference type="EMBL" id="JARXVC010000013">
    <property type="protein sequence ID" value="MDH6283202.1"/>
    <property type="molecule type" value="Genomic_DNA"/>
</dbReference>
<gene>
    <name evidence="3" type="ORF">M2280_004445</name>
</gene>
<organism evidence="3 4">
    <name type="scientific">Prescottella agglutinans</name>
    <dbReference type="NCBI Taxonomy" id="1644129"/>
    <lineage>
        <taxon>Bacteria</taxon>
        <taxon>Bacillati</taxon>
        <taxon>Actinomycetota</taxon>
        <taxon>Actinomycetes</taxon>
        <taxon>Mycobacteriales</taxon>
        <taxon>Nocardiaceae</taxon>
        <taxon>Prescottella</taxon>
    </lineage>
</organism>
<evidence type="ECO:0000259" key="2">
    <source>
        <dbReference type="Pfam" id="PF12728"/>
    </source>
</evidence>
<sequence>MITALAGPHSLNGFHMSSSTFPDTVDLLMTKKETAAYLRITAPSLNRMIANGNGPKSHRVGGGVRFLYSDVLEWVTSGAAAEARSEEPKHRRDREAAKST</sequence>
<reference evidence="3 4" key="1">
    <citation type="submission" date="2023-04" db="EMBL/GenBank/DDBJ databases">
        <title>Forest soil microbial communities from Buena Vista Peninsula, Colon Province, Panama.</title>
        <authorList>
            <person name="Bouskill N."/>
        </authorList>
    </citation>
    <scope>NUCLEOTIDE SEQUENCE [LARGE SCALE GENOMIC DNA]</scope>
    <source>
        <strain evidence="3 4">CFH S0262</strain>
    </source>
</reference>
<feature type="domain" description="Helix-turn-helix" evidence="2">
    <location>
        <begin position="28"/>
        <end position="77"/>
    </location>
</feature>
<comment type="caution">
    <text evidence="3">The sequence shown here is derived from an EMBL/GenBank/DDBJ whole genome shotgun (WGS) entry which is preliminary data.</text>
</comment>